<name>A0AAN8IBG0_9EURO</name>
<comment type="caution">
    <text evidence="2">The sequence shown here is derived from an EMBL/GenBank/DDBJ whole genome shotgun (WGS) entry which is preliminary data.</text>
</comment>
<protein>
    <submittedName>
        <fullName evidence="2">Uncharacterized protein</fullName>
    </submittedName>
</protein>
<gene>
    <name evidence="2" type="ORF">OHC33_001374</name>
</gene>
<dbReference type="PANTHER" id="PTHR38111:SF11">
    <property type="entry name" value="TRANSCRIPTION FACTOR DOMAIN-CONTAINING PROTEIN-RELATED"/>
    <property type="match status" value="1"/>
</dbReference>
<reference evidence="2 3" key="1">
    <citation type="submission" date="2022-12" db="EMBL/GenBank/DDBJ databases">
        <title>Genomic features and morphological characterization of a novel Knufia sp. strain isolated from spacecraft assembly facility.</title>
        <authorList>
            <person name="Teixeira M."/>
            <person name="Chander A.M."/>
            <person name="Stajich J.E."/>
            <person name="Venkateswaran K."/>
        </authorList>
    </citation>
    <scope>NUCLEOTIDE SEQUENCE [LARGE SCALE GENOMIC DNA]</scope>
    <source>
        <strain evidence="2 3">FJI-L2-BK-P2</strain>
    </source>
</reference>
<dbReference type="AlphaFoldDB" id="A0AAN8IBG0"/>
<organism evidence="2 3">
    <name type="scientific">Knufia fluminis</name>
    <dbReference type="NCBI Taxonomy" id="191047"/>
    <lineage>
        <taxon>Eukaryota</taxon>
        <taxon>Fungi</taxon>
        <taxon>Dikarya</taxon>
        <taxon>Ascomycota</taxon>
        <taxon>Pezizomycotina</taxon>
        <taxon>Eurotiomycetes</taxon>
        <taxon>Chaetothyriomycetidae</taxon>
        <taxon>Chaetothyriales</taxon>
        <taxon>Trichomeriaceae</taxon>
        <taxon>Knufia</taxon>
    </lineage>
</organism>
<feature type="region of interest" description="Disordered" evidence="1">
    <location>
        <begin position="71"/>
        <end position="91"/>
    </location>
</feature>
<evidence type="ECO:0000313" key="2">
    <source>
        <dbReference type="EMBL" id="KAK5957005.1"/>
    </source>
</evidence>
<dbReference type="PANTHER" id="PTHR38111">
    <property type="entry name" value="ZN(2)-C6 FUNGAL-TYPE DOMAIN-CONTAINING PROTEIN-RELATED"/>
    <property type="match status" value="1"/>
</dbReference>
<keyword evidence="3" id="KW-1185">Reference proteome</keyword>
<feature type="compositionally biased region" description="Low complexity" evidence="1">
    <location>
        <begin position="71"/>
        <end position="85"/>
    </location>
</feature>
<evidence type="ECO:0000313" key="3">
    <source>
        <dbReference type="Proteomes" id="UP001316803"/>
    </source>
</evidence>
<dbReference type="Pfam" id="PF11951">
    <property type="entry name" value="Fungal_trans_2"/>
    <property type="match status" value="1"/>
</dbReference>
<dbReference type="Proteomes" id="UP001316803">
    <property type="component" value="Unassembled WGS sequence"/>
</dbReference>
<proteinExistence type="predicted"/>
<dbReference type="InterPro" id="IPR021858">
    <property type="entry name" value="Fun_TF"/>
</dbReference>
<sequence>MSALTTIVENKGDVFHNDHNRNDHLSIWWAYSAPKHALAAELEERRGIECVYKDDLNVVLVHPASNAWYNTSTKRSTRSPSSKPRFQPTPQDLPHACLVTSYKTQTHGVFLEAYFPGPRNADRLPTEPSPGVSGTWLKTIYTMSVTDSVLSDALSALSLAYMEAQDDPNLESYRSKAMYGRAMRALSRKLCNGDEMMQDTTLAATIALSAYETRNGTKAGVPGWLSHVKGTSTLIKLRGKRNVANEFAQQLFLTSRLADLINAIGKRKAIEPLASSFPNAFTGPLSSYAKLFEILQDIPLILEQADNIVQSLQNGVNDLASQVSSMSYTCQDYEARLLSWRAQLDREIGTGGERQLLWEEPSLLYHKLPIDSPARIFPTFFCFPNLDIAQQVVLYWTGLVFMQKHQHNTEQRLLEYDANLPSLYSTDAEREAVHANCLEMAINITKALEYFVHPDTGLAALDFFGLPLNLAYGCLRAEGAEEILWFDVIFGRLTDMSPGFSALMQGMAKQGGGGKAFRQLILQQGQS</sequence>
<dbReference type="EMBL" id="JAKLMC020000003">
    <property type="protein sequence ID" value="KAK5957005.1"/>
    <property type="molecule type" value="Genomic_DNA"/>
</dbReference>
<evidence type="ECO:0000256" key="1">
    <source>
        <dbReference type="SAM" id="MobiDB-lite"/>
    </source>
</evidence>
<accession>A0AAN8IBG0</accession>
<dbReference type="InterPro" id="IPR053178">
    <property type="entry name" value="Osmoadaptation_assoc"/>
</dbReference>